<dbReference type="Gene3D" id="3.20.100.30">
    <property type="entry name" value="VTC, catalytic tunnel domain"/>
    <property type="match status" value="1"/>
</dbReference>
<dbReference type="EMBL" id="VBOS01000309">
    <property type="protein sequence ID" value="TMQ52973.1"/>
    <property type="molecule type" value="Genomic_DNA"/>
</dbReference>
<evidence type="ECO:0000313" key="3">
    <source>
        <dbReference type="Proteomes" id="UP000317716"/>
    </source>
</evidence>
<reference evidence="2 3" key="1">
    <citation type="journal article" date="2019" name="Nat. Microbiol.">
        <title>Mediterranean grassland soil C-N compound turnover is dependent on rainfall and depth, and is mediated by genomically divergent microorganisms.</title>
        <authorList>
            <person name="Diamond S."/>
            <person name="Andeer P.F."/>
            <person name="Li Z."/>
            <person name="Crits-Christoph A."/>
            <person name="Burstein D."/>
            <person name="Anantharaman K."/>
            <person name="Lane K.R."/>
            <person name="Thomas B.C."/>
            <person name="Pan C."/>
            <person name="Northen T.R."/>
            <person name="Banfield J.F."/>
        </authorList>
    </citation>
    <scope>NUCLEOTIDE SEQUENCE [LARGE SCALE GENOMIC DNA]</scope>
    <source>
        <strain evidence="2">WS_2</strain>
    </source>
</reference>
<gene>
    <name evidence="2" type="ORF">E6K72_08800</name>
</gene>
<name>A0A538SNM4_UNCEI</name>
<feature type="domain" description="VTC" evidence="1">
    <location>
        <begin position="27"/>
        <end position="128"/>
    </location>
</feature>
<organism evidence="2 3">
    <name type="scientific">Eiseniibacteriota bacterium</name>
    <dbReference type="NCBI Taxonomy" id="2212470"/>
    <lineage>
        <taxon>Bacteria</taxon>
        <taxon>Candidatus Eiseniibacteriota</taxon>
    </lineage>
</organism>
<evidence type="ECO:0000313" key="2">
    <source>
        <dbReference type="EMBL" id="TMQ52973.1"/>
    </source>
</evidence>
<sequence>LPQFLMAPDIDTHIIRMPGFPRARDDARRFLYYYYRRCLQPAVLVVYDREAYFGKFNPSLRISFDKGIRGRVSPQLSDLHDESCLTPAMREYFVFEVKFFHQSIPQWTSELIRRYNLPRMALSKYTLCLDLKDLRPHVAQAPRVLPAAGYATV</sequence>
<feature type="non-terminal residue" evidence="2">
    <location>
        <position position="1"/>
    </location>
</feature>
<dbReference type="AlphaFoldDB" id="A0A538SNM4"/>
<comment type="caution">
    <text evidence="2">The sequence shown here is derived from an EMBL/GenBank/DDBJ whole genome shotgun (WGS) entry which is preliminary data.</text>
</comment>
<evidence type="ECO:0000259" key="1">
    <source>
        <dbReference type="Pfam" id="PF09359"/>
    </source>
</evidence>
<protein>
    <submittedName>
        <fullName evidence="2">VTC domain-containing protein</fullName>
    </submittedName>
</protein>
<accession>A0A538SNM4</accession>
<dbReference type="Proteomes" id="UP000317716">
    <property type="component" value="Unassembled WGS sequence"/>
</dbReference>
<dbReference type="InterPro" id="IPR018966">
    <property type="entry name" value="VTC_domain"/>
</dbReference>
<dbReference type="InterPro" id="IPR042267">
    <property type="entry name" value="VTC_sf"/>
</dbReference>
<dbReference type="Pfam" id="PF09359">
    <property type="entry name" value="VTC"/>
    <property type="match status" value="1"/>
</dbReference>
<dbReference type="GO" id="GO:0006799">
    <property type="term" value="P:polyphosphate biosynthetic process"/>
    <property type="evidence" value="ECO:0007669"/>
    <property type="project" value="UniProtKB-ARBA"/>
</dbReference>
<proteinExistence type="predicted"/>